<keyword evidence="6 10" id="KW-0143">Chaperone</keyword>
<comment type="subcellular location">
    <subcellularLocation>
        <location evidence="10">Cytoplasm</location>
    </subcellularLocation>
    <text evidence="10">About half TF is bound to the ribosome near the polypeptide exit tunnel while the other half is free in the cytoplasm.</text>
</comment>
<evidence type="ECO:0000256" key="4">
    <source>
        <dbReference type="ARBA" id="ARBA00016902"/>
    </source>
</evidence>
<dbReference type="InterPro" id="IPR008880">
    <property type="entry name" value="Trigger_fac_C"/>
</dbReference>
<dbReference type="InterPro" id="IPR037041">
    <property type="entry name" value="Trigger_fac_C_sf"/>
</dbReference>
<evidence type="ECO:0000256" key="11">
    <source>
        <dbReference type="PROSITE-ProRule" id="PRU00277"/>
    </source>
</evidence>
<sequence length="453" mass="50947">MSAMKEHPMDVTETKTEGLSRSFSIRVAASALAEKLEAKIEEIRPQMQLKGFRPGKVPASHVKRMYGKSIMGDIIQEVVTQTSQEALDERSLRPAQQPDIKVDTDIEKVASGDDDLIYTMDVEVMPEFEPADVSELELERPTAPVSDEQVDEAVQRLADNNKKYDAKAEDAKAEDGDAVVIDFVGKIDGEAFEGGSAEGQAVVIGEGRFIPGFEEQLLGVKAGDETELNVKFPDDYPSENLKGKDAVFEVKVQEVRAPATPDVDDEFAQNFGLEDLEALKKVVREQIENEHKSLTRNKVKRSLLDKLDELHSFDLPPGMVDAEFNQIWAQFEREKEAGRLDDEDKDKSEDELKEEYRKISERRVRLGLVLAEIGRDANVVVTEEEVARALNQEASNYPGQERQIIEFYQRTPGAMAQLRAPIFEEKVVDYILERAKVTDVETTREELEAEPEM</sequence>
<evidence type="ECO:0000256" key="1">
    <source>
        <dbReference type="ARBA" id="ARBA00000971"/>
    </source>
</evidence>
<name>A0ABW1SB69_9PROT</name>
<dbReference type="InterPro" id="IPR046357">
    <property type="entry name" value="PPIase_dom_sf"/>
</dbReference>
<dbReference type="GO" id="GO:0003755">
    <property type="term" value="F:peptidyl-prolyl cis-trans isomerase activity"/>
    <property type="evidence" value="ECO:0007669"/>
    <property type="project" value="UniProtKB-EC"/>
</dbReference>
<evidence type="ECO:0000256" key="5">
    <source>
        <dbReference type="ARBA" id="ARBA00023110"/>
    </source>
</evidence>
<evidence type="ECO:0000313" key="14">
    <source>
        <dbReference type="EMBL" id="MFC6198791.1"/>
    </source>
</evidence>
<evidence type="ECO:0000259" key="13">
    <source>
        <dbReference type="PROSITE" id="PS50059"/>
    </source>
</evidence>
<dbReference type="InterPro" id="IPR005215">
    <property type="entry name" value="Trig_fac"/>
</dbReference>
<dbReference type="EC" id="5.2.1.8" evidence="3 10"/>
<keyword evidence="15" id="KW-1185">Reference proteome</keyword>
<proteinExistence type="inferred from homology"/>
<dbReference type="Proteomes" id="UP001596303">
    <property type="component" value="Unassembled WGS sequence"/>
</dbReference>
<evidence type="ECO:0000256" key="10">
    <source>
        <dbReference type="HAMAP-Rule" id="MF_00303"/>
    </source>
</evidence>
<dbReference type="PANTHER" id="PTHR30560">
    <property type="entry name" value="TRIGGER FACTOR CHAPERONE AND PEPTIDYL-PROLYL CIS/TRANS ISOMERASE"/>
    <property type="match status" value="1"/>
</dbReference>
<keyword evidence="10" id="KW-0963">Cytoplasm</keyword>
<dbReference type="SUPFAM" id="SSF102735">
    <property type="entry name" value="Trigger factor ribosome-binding domain"/>
    <property type="match status" value="1"/>
</dbReference>
<comment type="caution">
    <text evidence="14">The sequence shown here is derived from an EMBL/GenBank/DDBJ whole genome shotgun (WGS) entry which is preliminary data.</text>
</comment>
<evidence type="ECO:0000256" key="6">
    <source>
        <dbReference type="ARBA" id="ARBA00023186"/>
    </source>
</evidence>
<keyword evidence="10 12" id="KW-0131">Cell cycle</keyword>
<dbReference type="InterPro" id="IPR001179">
    <property type="entry name" value="PPIase_FKBP_dom"/>
</dbReference>
<dbReference type="InterPro" id="IPR008881">
    <property type="entry name" value="Trigger_fac_ribosome-bd_bac"/>
</dbReference>
<evidence type="ECO:0000256" key="8">
    <source>
        <dbReference type="ARBA" id="ARBA00024849"/>
    </source>
</evidence>
<dbReference type="PANTHER" id="PTHR30560:SF3">
    <property type="entry name" value="TRIGGER FACTOR-LIKE PROTEIN TIG, CHLOROPLASTIC"/>
    <property type="match status" value="1"/>
</dbReference>
<accession>A0ABW1SB69</accession>
<comment type="function">
    <text evidence="8 10">Involved in protein export. Acts as a chaperone by maintaining the newly synthesized protein in an open conformation. Functions as a peptidyl-prolyl cis-trans isomerase.</text>
</comment>
<dbReference type="Gene3D" id="1.10.3120.10">
    <property type="entry name" value="Trigger factor, C-terminal domain"/>
    <property type="match status" value="1"/>
</dbReference>
<feature type="domain" description="PPIase FKBP-type" evidence="13">
    <location>
        <begin position="176"/>
        <end position="256"/>
    </location>
</feature>
<reference evidence="15" key="1">
    <citation type="journal article" date="2019" name="Int. J. Syst. Evol. Microbiol.">
        <title>The Global Catalogue of Microorganisms (GCM) 10K type strain sequencing project: providing services to taxonomists for standard genome sequencing and annotation.</title>
        <authorList>
            <consortium name="The Broad Institute Genomics Platform"/>
            <consortium name="The Broad Institute Genome Sequencing Center for Infectious Disease"/>
            <person name="Wu L."/>
            <person name="Ma J."/>
        </authorList>
    </citation>
    <scope>NUCLEOTIDE SEQUENCE [LARGE SCALE GENOMIC DNA]</scope>
    <source>
        <strain evidence="15">CGMCC-1.15741</strain>
    </source>
</reference>
<evidence type="ECO:0000256" key="2">
    <source>
        <dbReference type="ARBA" id="ARBA00005464"/>
    </source>
</evidence>
<dbReference type="SUPFAM" id="SSF54534">
    <property type="entry name" value="FKBP-like"/>
    <property type="match status" value="1"/>
</dbReference>
<keyword evidence="7 10" id="KW-0413">Isomerase</keyword>
<dbReference type="Pfam" id="PF00254">
    <property type="entry name" value="FKBP_C"/>
    <property type="match status" value="1"/>
</dbReference>
<evidence type="ECO:0000256" key="12">
    <source>
        <dbReference type="RuleBase" id="RU003914"/>
    </source>
</evidence>
<keyword evidence="10 12" id="KW-0132">Cell division</keyword>
<protein>
    <recommendedName>
        <fullName evidence="4 10">Trigger factor</fullName>
        <shortName evidence="10">TF</shortName>
        <ecNumber evidence="3 10">5.2.1.8</ecNumber>
    </recommendedName>
    <alternativeName>
        <fullName evidence="9 10">PPIase</fullName>
    </alternativeName>
</protein>
<dbReference type="InterPro" id="IPR027304">
    <property type="entry name" value="Trigger_fact/SurA_dom_sf"/>
</dbReference>
<dbReference type="Pfam" id="PF05697">
    <property type="entry name" value="Trigger_N"/>
    <property type="match status" value="1"/>
</dbReference>
<dbReference type="PIRSF" id="PIRSF003095">
    <property type="entry name" value="Trigger_factor"/>
    <property type="match status" value="1"/>
</dbReference>
<organism evidence="14 15">
    <name type="scientific">Ponticaulis profundi</name>
    <dbReference type="NCBI Taxonomy" id="2665222"/>
    <lineage>
        <taxon>Bacteria</taxon>
        <taxon>Pseudomonadati</taxon>
        <taxon>Pseudomonadota</taxon>
        <taxon>Alphaproteobacteria</taxon>
        <taxon>Hyphomonadales</taxon>
        <taxon>Hyphomonadaceae</taxon>
        <taxon>Ponticaulis</taxon>
    </lineage>
</organism>
<comment type="catalytic activity">
    <reaction evidence="1 10 11">
        <text>[protein]-peptidylproline (omega=180) = [protein]-peptidylproline (omega=0)</text>
        <dbReference type="Rhea" id="RHEA:16237"/>
        <dbReference type="Rhea" id="RHEA-COMP:10747"/>
        <dbReference type="Rhea" id="RHEA-COMP:10748"/>
        <dbReference type="ChEBI" id="CHEBI:83833"/>
        <dbReference type="ChEBI" id="CHEBI:83834"/>
        <dbReference type="EC" id="5.2.1.8"/>
    </reaction>
</comment>
<dbReference type="PROSITE" id="PS50059">
    <property type="entry name" value="FKBP_PPIASE"/>
    <property type="match status" value="1"/>
</dbReference>
<gene>
    <name evidence="10 14" type="primary">tig</name>
    <name evidence="14" type="ORF">ACFQDM_11905</name>
</gene>
<evidence type="ECO:0000256" key="3">
    <source>
        <dbReference type="ARBA" id="ARBA00013194"/>
    </source>
</evidence>
<evidence type="ECO:0000313" key="15">
    <source>
        <dbReference type="Proteomes" id="UP001596303"/>
    </source>
</evidence>
<evidence type="ECO:0000256" key="7">
    <source>
        <dbReference type="ARBA" id="ARBA00023235"/>
    </source>
</evidence>
<dbReference type="Gene3D" id="3.30.70.1050">
    <property type="entry name" value="Trigger factor ribosome-binding domain"/>
    <property type="match status" value="1"/>
</dbReference>
<evidence type="ECO:0000256" key="9">
    <source>
        <dbReference type="ARBA" id="ARBA00029986"/>
    </source>
</evidence>
<dbReference type="HAMAP" id="MF_00303">
    <property type="entry name" value="Trigger_factor_Tig"/>
    <property type="match status" value="1"/>
</dbReference>
<dbReference type="InterPro" id="IPR036611">
    <property type="entry name" value="Trigger_fac_ribosome-bd_sf"/>
</dbReference>
<dbReference type="EMBL" id="JBHSSW010000014">
    <property type="protein sequence ID" value="MFC6198791.1"/>
    <property type="molecule type" value="Genomic_DNA"/>
</dbReference>
<dbReference type="Pfam" id="PF05698">
    <property type="entry name" value="Trigger_C"/>
    <property type="match status" value="1"/>
</dbReference>
<keyword evidence="5 10" id="KW-0697">Rotamase</keyword>
<dbReference type="NCBIfam" id="TIGR00115">
    <property type="entry name" value="tig"/>
    <property type="match status" value="1"/>
</dbReference>
<comment type="domain">
    <text evidence="10">Consists of 3 domains; the N-terminus binds the ribosome, the middle domain has PPIase activity, while the C-terminus has intrinsic chaperone activity on its own.</text>
</comment>
<dbReference type="SUPFAM" id="SSF109998">
    <property type="entry name" value="Triger factor/SurA peptide-binding domain-like"/>
    <property type="match status" value="1"/>
</dbReference>
<dbReference type="Gene3D" id="3.10.50.40">
    <property type="match status" value="1"/>
</dbReference>
<comment type="similarity">
    <text evidence="2 10 12">Belongs to the FKBP-type PPIase family. Tig subfamily.</text>
</comment>